<accession>A0A0V0H5C5</accession>
<dbReference type="InterPro" id="IPR040381">
    <property type="entry name" value="At4g14450-like"/>
</dbReference>
<dbReference type="AlphaFoldDB" id="A0A0V0H5C5"/>
<evidence type="ECO:0000313" key="2">
    <source>
        <dbReference type="EMBL" id="JAP15557.1"/>
    </source>
</evidence>
<evidence type="ECO:0000256" key="1">
    <source>
        <dbReference type="SAM" id="MobiDB-lite"/>
    </source>
</evidence>
<dbReference type="EMBL" id="GEDG01025001">
    <property type="protein sequence ID" value="JAP15557.1"/>
    <property type="molecule type" value="Transcribed_RNA"/>
</dbReference>
<sequence length="125" mass="13557">METSKKEGKGKMSCTRLQKKAPSSLQIDDIMNIDGYKVPFNFMEEASSNCAIPLLSPLIFSPTTSQDENVKCVDNVNGQAKSIIQGNGPLVNSGNWQHPALGTYTQPSTIFALFQSQCTLANSGR</sequence>
<proteinExistence type="predicted"/>
<dbReference type="PANTHER" id="PTHR33912">
    <property type="entry name" value="OS01G0939400 PROTEIN"/>
    <property type="match status" value="1"/>
</dbReference>
<feature type="region of interest" description="Disordered" evidence="1">
    <location>
        <begin position="1"/>
        <end position="20"/>
    </location>
</feature>
<organism evidence="2">
    <name type="scientific">Solanum chacoense</name>
    <name type="common">Chaco potato</name>
    <dbReference type="NCBI Taxonomy" id="4108"/>
    <lineage>
        <taxon>Eukaryota</taxon>
        <taxon>Viridiplantae</taxon>
        <taxon>Streptophyta</taxon>
        <taxon>Embryophyta</taxon>
        <taxon>Tracheophyta</taxon>
        <taxon>Spermatophyta</taxon>
        <taxon>Magnoliopsida</taxon>
        <taxon>eudicotyledons</taxon>
        <taxon>Gunneridae</taxon>
        <taxon>Pentapetalae</taxon>
        <taxon>asterids</taxon>
        <taxon>lamiids</taxon>
        <taxon>Solanales</taxon>
        <taxon>Solanaceae</taxon>
        <taxon>Solanoideae</taxon>
        <taxon>Solaneae</taxon>
        <taxon>Solanum</taxon>
    </lineage>
</organism>
<reference evidence="2" key="1">
    <citation type="submission" date="2015-12" db="EMBL/GenBank/DDBJ databases">
        <title>Gene expression during late stages of embryo sac development: a critical building block for successful pollen-pistil interactions.</title>
        <authorList>
            <person name="Liu Y."/>
            <person name="Joly V."/>
            <person name="Sabar M."/>
            <person name="Matton D.P."/>
        </authorList>
    </citation>
    <scope>NUCLEOTIDE SEQUENCE</scope>
</reference>
<protein>
    <submittedName>
        <fullName evidence="2">Putative ovule protein</fullName>
    </submittedName>
</protein>
<name>A0A0V0H5C5_SOLCH</name>
<feature type="compositionally biased region" description="Basic and acidic residues" evidence="1">
    <location>
        <begin position="1"/>
        <end position="10"/>
    </location>
</feature>
<dbReference type="PANTHER" id="PTHR33912:SF5">
    <property type="entry name" value="F22G5.17"/>
    <property type="match status" value="1"/>
</dbReference>